<dbReference type="GO" id="GO:0005886">
    <property type="term" value="C:plasma membrane"/>
    <property type="evidence" value="ECO:0007669"/>
    <property type="project" value="UniProtKB-SubCell"/>
</dbReference>
<dbReference type="Pfam" id="PF00535">
    <property type="entry name" value="Glycos_transf_2"/>
    <property type="match status" value="1"/>
</dbReference>
<name>A0A1H2SHZ0_9RHOB</name>
<dbReference type="AlphaFoldDB" id="A0A1H2SHZ0"/>
<organism evidence="8 9">
    <name type="scientific">Roseicitreum antarcticum</name>
    <dbReference type="NCBI Taxonomy" id="564137"/>
    <lineage>
        <taxon>Bacteria</taxon>
        <taxon>Pseudomonadati</taxon>
        <taxon>Pseudomonadota</taxon>
        <taxon>Alphaproteobacteria</taxon>
        <taxon>Rhodobacterales</taxon>
        <taxon>Paracoccaceae</taxon>
        <taxon>Roseicitreum</taxon>
    </lineage>
</organism>
<feature type="transmembrane region" description="Helical" evidence="6">
    <location>
        <begin position="243"/>
        <end position="276"/>
    </location>
</feature>
<reference evidence="8 9" key="1">
    <citation type="submission" date="2016-10" db="EMBL/GenBank/DDBJ databases">
        <authorList>
            <person name="de Groot N.N."/>
        </authorList>
    </citation>
    <scope>NUCLEOTIDE SEQUENCE [LARGE SCALE GENOMIC DNA]</scope>
    <source>
        <strain evidence="8 9">CGMCC 1.8894</strain>
    </source>
</reference>
<evidence type="ECO:0000313" key="8">
    <source>
        <dbReference type="EMBL" id="SDW30794.1"/>
    </source>
</evidence>
<evidence type="ECO:0000256" key="6">
    <source>
        <dbReference type="SAM" id="Phobius"/>
    </source>
</evidence>
<protein>
    <submittedName>
        <fullName evidence="8">Glycosyltransferase, GT2 family</fullName>
    </submittedName>
</protein>
<accession>A0A1H2SHZ0</accession>
<sequence length="330" mass="35479">MTQLPPPRPQEVAAVVIGRNEAARLRITLPALCAQVARGVYVDSGSRDDSVAVARAHGLEVVELDTSAPFSAARGRNAGVAALRAGGLPEFVQLLDGDCEVQPGWVAAGLNHLRSNADCGIVAGQIEEIAPGASIYNALCDVEWRKPAGEIASCTGTMLLRGAGFAAVGGFNPSIIAAEDDDFCLRMRAHGLRTWMLARPMARHDADLHRFAPWWRRMVRAGYGFAQVGDLHPGHFTASRRRVLLYGLALPVLALAGLFLGFWLTLAALALYALSWGKTARGLMRGGQPPGRAAKLAGLLVLTKPANLIGLATYYLRRARRQENQIIEYK</sequence>
<keyword evidence="6" id="KW-1133">Transmembrane helix</keyword>
<feature type="transmembrane region" description="Helical" evidence="6">
    <location>
        <begin position="296"/>
        <end position="316"/>
    </location>
</feature>
<dbReference type="GO" id="GO:0016757">
    <property type="term" value="F:glycosyltransferase activity"/>
    <property type="evidence" value="ECO:0007669"/>
    <property type="project" value="UniProtKB-KW"/>
</dbReference>
<feature type="domain" description="Glycosyltransferase 2-like" evidence="7">
    <location>
        <begin position="15"/>
        <end position="119"/>
    </location>
</feature>
<evidence type="ECO:0000313" key="9">
    <source>
        <dbReference type="Proteomes" id="UP000198539"/>
    </source>
</evidence>
<dbReference type="SUPFAM" id="SSF53448">
    <property type="entry name" value="Nucleotide-diphospho-sugar transferases"/>
    <property type="match status" value="1"/>
</dbReference>
<keyword evidence="3" id="KW-0328">Glycosyltransferase</keyword>
<proteinExistence type="predicted"/>
<dbReference type="RefSeq" id="WP_092885177.1">
    <property type="nucleotide sequence ID" value="NZ_CP061498.1"/>
</dbReference>
<keyword evidence="6" id="KW-0812">Transmembrane</keyword>
<evidence type="ECO:0000256" key="1">
    <source>
        <dbReference type="ARBA" id="ARBA00004236"/>
    </source>
</evidence>
<evidence type="ECO:0000256" key="2">
    <source>
        <dbReference type="ARBA" id="ARBA00022475"/>
    </source>
</evidence>
<comment type="subcellular location">
    <subcellularLocation>
        <location evidence="1">Cell membrane</location>
    </subcellularLocation>
</comment>
<dbReference type="InterPro" id="IPR029044">
    <property type="entry name" value="Nucleotide-diphossugar_trans"/>
</dbReference>
<dbReference type="PANTHER" id="PTHR43646">
    <property type="entry name" value="GLYCOSYLTRANSFERASE"/>
    <property type="match status" value="1"/>
</dbReference>
<dbReference type="InterPro" id="IPR001173">
    <property type="entry name" value="Glyco_trans_2-like"/>
</dbReference>
<dbReference type="STRING" id="564137.SAMN04488238_101600"/>
<dbReference type="PANTHER" id="PTHR43646:SF2">
    <property type="entry name" value="GLYCOSYLTRANSFERASE 2-LIKE DOMAIN-CONTAINING PROTEIN"/>
    <property type="match status" value="1"/>
</dbReference>
<keyword evidence="5 6" id="KW-0472">Membrane</keyword>
<keyword evidence="2" id="KW-1003">Cell membrane</keyword>
<evidence type="ECO:0000256" key="3">
    <source>
        <dbReference type="ARBA" id="ARBA00022676"/>
    </source>
</evidence>
<dbReference type="Gene3D" id="3.90.550.10">
    <property type="entry name" value="Spore Coat Polysaccharide Biosynthesis Protein SpsA, Chain A"/>
    <property type="match status" value="1"/>
</dbReference>
<dbReference type="OrthoDB" id="8416156at2"/>
<evidence type="ECO:0000259" key="7">
    <source>
        <dbReference type="Pfam" id="PF00535"/>
    </source>
</evidence>
<keyword evidence="4 8" id="KW-0808">Transferase</keyword>
<dbReference type="EMBL" id="FNOM01000001">
    <property type="protein sequence ID" value="SDW30794.1"/>
    <property type="molecule type" value="Genomic_DNA"/>
</dbReference>
<evidence type="ECO:0000256" key="5">
    <source>
        <dbReference type="ARBA" id="ARBA00023136"/>
    </source>
</evidence>
<gene>
    <name evidence="8" type="ORF">SAMN04488238_101600</name>
</gene>
<evidence type="ECO:0000256" key="4">
    <source>
        <dbReference type="ARBA" id="ARBA00022679"/>
    </source>
</evidence>
<keyword evidence="9" id="KW-1185">Reference proteome</keyword>
<dbReference type="Proteomes" id="UP000198539">
    <property type="component" value="Unassembled WGS sequence"/>
</dbReference>